<dbReference type="AlphaFoldDB" id="A0A8W8MM09"/>
<keyword evidence="2" id="KW-1185">Reference proteome</keyword>
<protein>
    <submittedName>
        <fullName evidence="1">Uncharacterized protein</fullName>
    </submittedName>
</protein>
<evidence type="ECO:0000313" key="1">
    <source>
        <dbReference type="EnsemblMetazoa" id="G33014.1:cds"/>
    </source>
</evidence>
<name>A0A8W8MM09_MAGGI</name>
<reference evidence="1" key="1">
    <citation type="submission" date="2022-08" db="UniProtKB">
        <authorList>
            <consortium name="EnsemblMetazoa"/>
        </authorList>
    </citation>
    <scope>IDENTIFICATION</scope>
    <source>
        <strain evidence="1">05x7-T-G4-1.051#20</strain>
    </source>
</reference>
<organism evidence="1 2">
    <name type="scientific">Magallana gigas</name>
    <name type="common">Pacific oyster</name>
    <name type="synonym">Crassostrea gigas</name>
    <dbReference type="NCBI Taxonomy" id="29159"/>
    <lineage>
        <taxon>Eukaryota</taxon>
        <taxon>Metazoa</taxon>
        <taxon>Spiralia</taxon>
        <taxon>Lophotrochozoa</taxon>
        <taxon>Mollusca</taxon>
        <taxon>Bivalvia</taxon>
        <taxon>Autobranchia</taxon>
        <taxon>Pteriomorphia</taxon>
        <taxon>Ostreida</taxon>
        <taxon>Ostreoidea</taxon>
        <taxon>Ostreidae</taxon>
        <taxon>Magallana</taxon>
    </lineage>
</organism>
<accession>A0A8W8MM09</accession>
<sequence length="252" mass="28950">MAKYRQMTFEPEGRVLIWRTEVVKYIIIKDDKRVIIVLFRKLLRPPRNLAKAINWIGKGGKTAFSTLKIKDVLTATVRKKRLCSSATDSEIFKVAKNWFRFESDRDGGLYNGTMLGRHIYGIRKHCGLHIYIANKGAMLDQCTELNGTLPKIQLAIEKQRKSSITVEKGHIQITSFLGCPIVHFKNEIDVVALHRVLYHVPLLHHCTPSHCTTKEGKTTIRVVQEDKYDYKRVVVHNMNHAVKVYVVNGLFP</sequence>
<dbReference type="EnsemblMetazoa" id="G33014.1">
    <property type="protein sequence ID" value="G33014.1:cds"/>
    <property type="gene ID" value="G33014"/>
</dbReference>
<dbReference type="Proteomes" id="UP000005408">
    <property type="component" value="Unassembled WGS sequence"/>
</dbReference>
<evidence type="ECO:0000313" key="2">
    <source>
        <dbReference type="Proteomes" id="UP000005408"/>
    </source>
</evidence>
<proteinExistence type="predicted"/>